<dbReference type="Proteomes" id="UP000887229">
    <property type="component" value="Unassembled WGS sequence"/>
</dbReference>
<feature type="compositionally biased region" description="Low complexity" evidence="1">
    <location>
        <begin position="10"/>
        <end position="23"/>
    </location>
</feature>
<organism evidence="2 3">
    <name type="scientific">Emericellopsis atlantica</name>
    <dbReference type="NCBI Taxonomy" id="2614577"/>
    <lineage>
        <taxon>Eukaryota</taxon>
        <taxon>Fungi</taxon>
        <taxon>Dikarya</taxon>
        <taxon>Ascomycota</taxon>
        <taxon>Pezizomycotina</taxon>
        <taxon>Sordariomycetes</taxon>
        <taxon>Hypocreomycetidae</taxon>
        <taxon>Hypocreales</taxon>
        <taxon>Bionectriaceae</taxon>
        <taxon>Emericellopsis</taxon>
    </lineage>
</organism>
<dbReference type="AlphaFoldDB" id="A0A9P7ZUF0"/>
<evidence type="ECO:0000313" key="2">
    <source>
        <dbReference type="EMBL" id="KAG9258460.1"/>
    </source>
</evidence>
<dbReference type="GeneID" id="70293607"/>
<name>A0A9P7ZUF0_9HYPO</name>
<feature type="region of interest" description="Disordered" evidence="1">
    <location>
        <begin position="1"/>
        <end position="40"/>
    </location>
</feature>
<sequence>MTGETRESEAAVARNSSAAAESVDSPHGQKMDRAPSMSPRERDTFFDYEETFNGIVNDPTWLLGSICEGVDQAEDQETGGVVDDSRRRRFGNMDYGTQNTAGVPHDSPLTHHAEDVQHTHGEGVDCWTSQIEALLGAIDGHATADDQEKIFSSISNGMIAIWEDERHREQLMTWIDNRACDGADGLDKEFQDLQRRILAMIATIVEQCSIRKSVETLTYGSTRPLSGLITGLDDFANKGGRMSETQAITKSRQMVRVLHILFSAYIKRQKKTQELEGKDEGTQFHRGNATSKDLAGQIEHLREALGDKESQMKRIQDELSYWKRRYEETSKAAQSELWRALLVLVEQTTDIGSLKRRLVDDGVDLATTHQEDSTTMHGSLDHLLGDLSGPDVPVASLSTERLPKRVKTLDIDSAKLLRKYVFPGSSQELAFVPDDVPRQTSLLHAVTDARDLDGFPDVQMILLPSGRAGSLPQSLARKRCTVLDAIDSVNLVETDINRAEKYIADVANQATAWTAIDFRVRQNRWKSLYAAVRKRLCQRVASNAEKLGLSWKWTKSDFDTADMLSAEELRVLARRGDVLVPTWWT</sequence>
<dbReference type="EMBL" id="MU251243">
    <property type="protein sequence ID" value="KAG9258460.1"/>
    <property type="molecule type" value="Genomic_DNA"/>
</dbReference>
<evidence type="ECO:0000256" key="1">
    <source>
        <dbReference type="SAM" id="MobiDB-lite"/>
    </source>
</evidence>
<protein>
    <submittedName>
        <fullName evidence="2">Uncharacterized protein</fullName>
    </submittedName>
</protein>
<evidence type="ECO:0000313" key="3">
    <source>
        <dbReference type="Proteomes" id="UP000887229"/>
    </source>
</evidence>
<dbReference type="RefSeq" id="XP_046122384.1">
    <property type="nucleotide sequence ID" value="XM_046262704.1"/>
</dbReference>
<keyword evidence="3" id="KW-1185">Reference proteome</keyword>
<gene>
    <name evidence="2" type="ORF">F5Z01DRAFT_643288</name>
</gene>
<accession>A0A9P7ZUF0</accession>
<comment type="caution">
    <text evidence="2">The sequence shown here is derived from an EMBL/GenBank/DDBJ whole genome shotgun (WGS) entry which is preliminary data.</text>
</comment>
<reference evidence="2" key="1">
    <citation type="journal article" date="2021" name="IMA Fungus">
        <title>Genomic characterization of three marine fungi, including Emericellopsis atlantica sp. nov. with signatures of a generalist lifestyle and marine biomass degradation.</title>
        <authorList>
            <person name="Hagestad O.C."/>
            <person name="Hou L."/>
            <person name="Andersen J.H."/>
            <person name="Hansen E.H."/>
            <person name="Altermark B."/>
            <person name="Li C."/>
            <person name="Kuhnert E."/>
            <person name="Cox R.J."/>
            <person name="Crous P.W."/>
            <person name="Spatafora J.W."/>
            <person name="Lail K."/>
            <person name="Amirebrahimi M."/>
            <person name="Lipzen A."/>
            <person name="Pangilinan J."/>
            <person name="Andreopoulos W."/>
            <person name="Hayes R.D."/>
            <person name="Ng V."/>
            <person name="Grigoriev I.V."/>
            <person name="Jackson S.A."/>
            <person name="Sutton T.D.S."/>
            <person name="Dobson A.D.W."/>
            <person name="Rama T."/>
        </authorList>
    </citation>
    <scope>NUCLEOTIDE SEQUENCE</scope>
    <source>
        <strain evidence="2">TS7</strain>
    </source>
</reference>
<proteinExistence type="predicted"/>
<feature type="compositionally biased region" description="Basic and acidic residues" evidence="1">
    <location>
        <begin position="27"/>
        <end position="40"/>
    </location>
</feature>